<feature type="compositionally biased region" description="Basic and acidic residues" evidence="1">
    <location>
        <begin position="222"/>
        <end position="246"/>
    </location>
</feature>
<feature type="compositionally biased region" description="Basic and acidic residues" evidence="1">
    <location>
        <begin position="273"/>
        <end position="291"/>
    </location>
</feature>
<reference evidence="2" key="1">
    <citation type="submission" date="2022-06" db="EMBL/GenBank/DDBJ databases">
        <authorList>
            <person name="Legendre M."/>
            <person name="Claverie J.-M."/>
            <person name="Alempic J.-M."/>
            <person name="Abergel C."/>
        </authorList>
    </citation>
    <scope>NUCLEOTIDE SEQUENCE</scope>
    <source>
        <strain evidence="2">Kuranda</strain>
    </source>
</reference>
<proteinExistence type="predicted"/>
<name>A0AA95J7S6_9VIRU</name>
<feature type="region of interest" description="Disordered" evidence="1">
    <location>
        <begin position="194"/>
        <end position="302"/>
    </location>
</feature>
<accession>A0AA95J7S6</accession>
<feature type="compositionally biased region" description="Acidic residues" evidence="1">
    <location>
        <begin position="194"/>
        <end position="221"/>
    </location>
</feature>
<gene>
    <name evidence="2" type="ORF">pkur_cds_512</name>
</gene>
<feature type="region of interest" description="Disordered" evidence="1">
    <location>
        <begin position="50"/>
        <end position="78"/>
    </location>
</feature>
<evidence type="ECO:0000313" key="2">
    <source>
        <dbReference type="EMBL" id="WBR14686.1"/>
    </source>
</evidence>
<dbReference type="Proteomes" id="UP001185135">
    <property type="component" value="Segment"/>
</dbReference>
<sequence length="377" mass="40752">MLPICASPLLSALARLKVLLSAFARLSLVVVFGMDQGIGALAVHLTKEEEPPMRDGRVEDPHADRHCADAPPPPTKGGDIEEDQDHLCSRGCGQMILPGKEIRDGRALAAWRDWPFDGHDPAFDRQRDALAAAFAARLEHHVAWIETAPLGVVARERDGAPLSLQHYRYATIAAPTTVYTSTVWWAPTTVDEDAFLDDDANDDDGDGGDKEEEMGDGDDDDSQGKAGDDGDDLDDRRQRQQHKDDVGATAVASASERPQPPLSIEDAFGSLCTRDRLHGDDQSGSVEHGRGDGSVASRRARDPWQRAGAVDLRTTIVRLCRRGAIVANGTDCLVWRGSIDDVIDQLDAIDGAAEQVHAILCFRPVDVCAGICVPVPH</sequence>
<evidence type="ECO:0000256" key="1">
    <source>
        <dbReference type="SAM" id="MobiDB-lite"/>
    </source>
</evidence>
<protein>
    <submittedName>
        <fullName evidence="2">Uncharacterized protein</fullName>
    </submittedName>
</protein>
<feature type="compositionally biased region" description="Basic and acidic residues" evidence="1">
    <location>
        <begin position="50"/>
        <end position="68"/>
    </location>
</feature>
<evidence type="ECO:0000313" key="3">
    <source>
        <dbReference type="Proteomes" id="UP001185135"/>
    </source>
</evidence>
<dbReference type="EMBL" id="ON887157">
    <property type="protein sequence ID" value="WBR14686.1"/>
    <property type="molecule type" value="Genomic_DNA"/>
</dbReference>
<organism evidence="2 3">
    <name type="scientific">Pandoravirus kuranda</name>
    <dbReference type="NCBI Taxonomy" id="3019033"/>
    <lineage>
        <taxon>Viruses</taxon>
        <taxon>Pandoravirus</taxon>
    </lineage>
</organism>